<evidence type="ECO:0000313" key="1">
    <source>
        <dbReference type="EMBL" id="KAG5591837.1"/>
    </source>
</evidence>
<protein>
    <submittedName>
        <fullName evidence="1">Uncharacterized protein</fullName>
    </submittedName>
</protein>
<comment type="caution">
    <text evidence="1">The sequence shown here is derived from an EMBL/GenBank/DDBJ whole genome shotgun (WGS) entry which is preliminary data.</text>
</comment>
<dbReference type="EMBL" id="JACXVP010000008">
    <property type="protein sequence ID" value="KAG5591837.1"/>
    <property type="molecule type" value="Genomic_DNA"/>
</dbReference>
<dbReference type="OrthoDB" id="10578124at2759"/>
<dbReference type="PANTHER" id="PTHR34427:SF16">
    <property type="entry name" value="DUF4283 DOMAIN-CONTAINING PROTEIN"/>
    <property type="match status" value="1"/>
</dbReference>
<dbReference type="Proteomes" id="UP000824120">
    <property type="component" value="Chromosome 8"/>
</dbReference>
<evidence type="ECO:0000313" key="2">
    <source>
        <dbReference type="Proteomes" id="UP000824120"/>
    </source>
</evidence>
<proteinExistence type="predicted"/>
<reference evidence="1 2" key="1">
    <citation type="submission" date="2020-09" db="EMBL/GenBank/DDBJ databases">
        <title>De no assembly of potato wild relative species, Solanum commersonii.</title>
        <authorList>
            <person name="Cho K."/>
        </authorList>
    </citation>
    <scope>NUCLEOTIDE SEQUENCE [LARGE SCALE GENOMIC DNA]</scope>
    <source>
        <strain evidence="1">LZ3.2</strain>
        <tissue evidence="1">Leaf</tissue>
    </source>
</reference>
<dbReference type="AlphaFoldDB" id="A0A9J5XVH1"/>
<keyword evidence="2" id="KW-1185">Reference proteome</keyword>
<accession>A0A9J5XVH1</accession>
<gene>
    <name evidence="1" type="ORF">H5410_042351</name>
</gene>
<dbReference type="PANTHER" id="PTHR34427">
    <property type="entry name" value="DUF4283 DOMAIN PROTEIN"/>
    <property type="match status" value="1"/>
</dbReference>
<sequence length="131" mass="14903">MKLLNWGKNVITCVDVEAIVKRARKKTQVEEETELKNHMKWARILVANDGRSIPKEVTVAHKGVIFHLPIWMECKLRFELFSEKEITDAGEEASLYREMGINQRIFESSLCDDENSLNLGILAGLGTWAAS</sequence>
<name>A0A9J5XVH1_SOLCO</name>
<organism evidence="1 2">
    <name type="scientific">Solanum commersonii</name>
    <name type="common">Commerson's wild potato</name>
    <name type="synonym">Commerson's nightshade</name>
    <dbReference type="NCBI Taxonomy" id="4109"/>
    <lineage>
        <taxon>Eukaryota</taxon>
        <taxon>Viridiplantae</taxon>
        <taxon>Streptophyta</taxon>
        <taxon>Embryophyta</taxon>
        <taxon>Tracheophyta</taxon>
        <taxon>Spermatophyta</taxon>
        <taxon>Magnoliopsida</taxon>
        <taxon>eudicotyledons</taxon>
        <taxon>Gunneridae</taxon>
        <taxon>Pentapetalae</taxon>
        <taxon>asterids</taxon>
        <taxon>lamiids</taxon>
        <taxon>Solanales</taxon>
        <taxon>Solanaceae</taxon>
        <taxon>Solanoideae</taxon>
        <taxon>Solaneae</taxon>
        <taxon>Solanum</taxon>
    </lineage>
</organism>